<comment type="subcellular location">
    <subcellularLocation>
        <location evidence="1">Nucleus</location>
    </subcellularLocation>
</comment>
<evidence type="ECO:0000256" key="2">
    <source>
        <dbReference type="ARBA" id="ARBA00006991"/>
    </source>
</evidence>
<feature type="domain" description="C2H2-type" evidence="12">
    <location>
        <begin position="720"/>
        <end position="747"/>
    </location>
</feature>
<dbReference type="FunFam" id="3.30.160.60:FF:000446">
    <property type="entry name" value="Zinc finger protein"/>
    <property type="match status" value="2"/>
</dbReference>
<dbReference type="Pfam" id="PF00096">
    <property type="entry name" value="zf-C2H2"/>
    <property type="match status" value="7"/>
</dbReference>
<dbReference type="GO" id="GO:0015074">
    <property type="term" value="P:DNA integration"/>
    <property type="evidence" value="ECO:0007669"/>
    <property type="project" value="InterPro"/>
</dbReference>
<reference evidence="14" key="1">
    <citation type="submission" date="2020-11" db="EMBL/GenBank/DDBJ databases">
        <authorList>
            <person name="Tran Van P."/>
        </authorList>
    </citation>
    <scope>NUCLEOTIDE SEQUENCE</scope>
</reference>
<evidence type="ECO:0000313" key="14">
    <source>
        <dbReference type="EMBL" id="CAD7453439.1"/>
    </source>
</evidence>
<protein>
    <submittedName>
        <fullName evidence="14">Uncharacterized protein</fullName>
    </submittedName>
</protein>
<dbReference type="GO" id="GO:0005634">
    <property type="term" value="C:nucleus"/>
    <property type="evidence" value="ECO:0007669"/>
    <property type="project" value="UniProtKB-SubCell"/>
</dbReference>
<keyword evidence="6" id="KW-0862">Zinc</keyword>
<feature type="domain" description="C2H2-type" evidence="12">
    <location>
        <begin position="638"/>
        <end position="665"/>
    </location>
</feature>
<keyword evidence="8" id="KW-0804">Transcription</keyword>
<dbReference type="FunFam" id="3.30.160.60:FF:000624">
    <property type="entry name" value="zinc finger protein 697"/>
    <property type="match status" value="1"/>
</dbReference>
<feature type="domain" description="C2H2-type" evidence="12">
    <location>
        <begin position="692"/>
        <end position="719"/>
    </location>
</feature>
<dbReference type="PROSITE" id="PS50157">
    <property type="entry name" value="ZINC_FINGER_C2H2_2"/>
    <property type="match status" value="9"/>
</dbReference>
<evidence type="ECO:0000256" key="3">
    <source>
        <dbReference type="ARBA" id="ARBA00022723"/>
    </source>
</evidence>
<proteinExistence type="inferred from homology"/>
<dbReference type="SUPFAM" id="SSF53098">
    <property type="entry name" value="Ribonuclease H-like"/>
    <property type="match status" value="1"/>
</dbReference>
<dbReference type="SMART" id="SM00355">
    <property type="entry name" value="ZnF_C2H2"/>
    <property type="match status" value="8"/>
</dbReference>
<dbReference type="FunFam" id="3.30.160.60:FF:000188">
    <property type="entry name" value="Zinc finger protein 787"/>
    <property type="match status" value="1"/>
</dbReference>
<evidence type="ECO:0000256" key="7">
    <source>
        <dbReference type="ARBA" id="ARBA00023125"/>
    </source>
</evidence>
<feature type="domain" description="C2H2-type" evidence="12">
    <location>
        <begin position="610"/>
        <end position="637"/>
    </location>
</feature>
<dbReference type="PROSITE" id="PS50994">
    <property type="entry name" value="INTEGRASE"/>
    <property type="match status" value="1"/>
</dbReference>
<dbReference type="EMBL" id="OE000333">
    <property type="protein sequence ID" value="CAD7453439.1"/>
    <property type="molecule type" value="Genomic_DNA"/>
</dbReference>
<feature type="domain" description="Integrase catalytic" evidence="13">
    <location>
        <begin position="1"/>
        <end position="108"/>
    </location>
</feature>
<dbReference type="PROSITE" id="PS00028">
    <property type="entry name" value="ZINC_FINGER_C2H2_1"/>
    <property type="match status" value="8"/>
</dbReference>
<evidence type="ECO:0000256" key="10">
    <source>
        <dbReference type="PROSITE-ProRule" id="PRU00042"/>
    </source>
</evidence>
<dbReference type="AlphaFoldDB" id="A0A7R9FGY2"/>
<evidence type="ECO:0000259" key="12">
    <source>
        <dbReference type="PROSITE" id="PS50157"/>
    </source>
</evidence>
<keyword evidence="9" id="KW-0539">Nucleus</keyword>
<dbReference type="FunFam" id="3.30.160.60:FF:000110">
    <property type="entry name" value="Zinc finger protein-like"/>
    <property type="match status" value="1"/>
</dbReference>
<organism evidence="14">
    <name type="scientific">Timema tahoe</name>
    <dbReference type="NCBI Taxonomy" id="61484"/>
    <lineage>
        <taxon>Eukaryota</taxon>
        <taxon>Metazoa</taxon>
        <taxon>Ecdysozoa</taxon>
        <taxon>Arthropoda</taxon>
        <taxon>Hexapoda</taxon>
        <taxon>Insecta</taxon>
        <taxon>Pterygota</taxon>
        <taxon>Neoptera</taxon>
        <taxon>Polyneoptera</taxon>
        <taxon>Phasmatodea</taxon>
        <taxon>Timematodea</taxon>
        <taxon>Timematoidea</taxon>
        <taxon>Timematidae</taxon>
        <taxon>Timema</taxon>
    </lineage>
</organism>
<dbReference type="PANTHER" id="PTHR24381:SF393">
    <property type="entry name" value="CHROMATIN-LINKED ADAPTOR FOR MSL PROTEINS, ISOFORM B"/>
    <property type="match status" value="1"/>
</dbReference>
<feature type="compositionally biased region" description="Polar residues" evidence="11">
    <location>
        <begin position="206"/>
        <end position="219"/>
    </location>
</feature>
<dbReference type="PANTHER" id="PTHR24381">
    <property type="entry name" value="ZINC FINGER PROTEIN"/>
    <property type="match status" value="1"/>
</dbReference>
<dbReference type="InterPro" id="IPR036236">
    <property type="entry name" value="Znf_C2H2_sf"/>
</dbReference>
<name>A0A7R9FGY2_9NEOP</name>
<dbReference type="InterPro" id="IPR001584">
    <property type="entry name" value="Integrase_cat-core"/>
</dbReference>
<evidence type="ECO:0000256" key="9">
    <source>
        <dbReference type="ARBA" id="ARBA00023242"/>
    </source>
</evidence>
<evidence type="ECO:0000259" key="13">
    <source>
        <dbReference type="PROSITE" id="PS50994"/>
    </source>
</evidence>
<keyword evidence="4" id="KW-0677">Repeat</keyword>
<comment type="similarity">
    <text evidence="2">Belongs to the krueppel C2H2-type zinc-finger protein family.</text>
</comment>
<dbReference type="Gene3D" id="3.30.420.10">
    <property type="entry name" value="Ribonuclease H-like superfamily/Ribonuclease H"/>
    <property type="match status" value="1"/>
</dbReference>
<dbReference type="Gene3D" id="3.30.160.60">
    <property type="entry name" value="Classic Zinc Finger"/>
    <property type="match status" value="8"/>
</dbReference>
<feature type="domain" description="C2H2-type" evidence="12">
    <location>
        <begin position="746"/>
        <end position="773"/>
    </location>
</feature>
<gene>
    <name evidence="14" type="ORF">TTEB3V08_LOCUS1578</name>
</gene>
<keyword evidence="3" id="KW-0479">Metal-binding</keyword>
<evidence type="ECO:0000256" key="8">
    <source>
        <dbReference type="ARBA" id="ARBA00023163"/>
    </source>
</evidence>
<evidence type="ECO:0000256" key="6">
    <source>
        <dbReference type="ARBA" id="ARBA00022833"/>
    </source>
</evidence>
<feature type="domain" description="C2H2-type" evidence="12">
    <location>
        <begin position="666"/>
        <end position="688"/>
    </location>
</feature>
<dbReference type="SUPFAM" id="SSF57667">
    <property type="entry name" value="beta-beta-alpha zinc fingers"/>
    <property type="match status" value="5"/>
</dbReference>
<dbReference type="InterPro" id="IPR013087">
    <property type="entry name" value="Znf_C2H2_type"/>
</dbReference>
<keyword evidence="5 10" id="KW-0863">Zinc-finger</keyword>
<evidence type="ECO:0000256" key="11">
    <source>
        <dbReference type="SAM" id="MobiDB-lite"/>
    </source>
</evidence>
<feature type="domain" description="C2H2-type" evidence="12">
    <location>
        <begin position="554"/>
        <end position="581"/>
    </location>
</feature>
<evidence type="ECO:0000256" key="1">
    <source>
        <dbReference type="ARBA" id="ARBA00004123"/>
    </source>
</evidence>
<dbReference type="InterPro" id="IPR012337">
    <property type="entry name" value="RNaseH-like_sf"/>
</dbReference>
<sequence>MFAAWGLPEDVVSDDGPLFSSAAFTSFLSNNGIVNSPSPVYHPQYNGLVEIFVKTTKTALIKQLFDVSTKSRTLQHKVDAFLLAYRNTPHTVTKVTHFYPGDLVWVRSVTHRKLKVVPGQIQHRISTVSYLVIVGGRSTPISTYLRLRDPKAVSVELSIFIYEALHGFYSRGPSLGSQRDASRSPVSPRVYAPPSILAKLIARGRPSNNSPWTSVASQTSHRRRVKGNFPSPLVSRACSGYIGTLHDYSDSSTLDDVIANATIDDSPLHSPSTSTMFHIDCIQRKVNQHGEMLKLEHQITSTEWENGGIAKDEGASLITFPIFKKELTHLISLRQALSATETTRSENAVPFWLPPPTPTNTTNVSVPPPPSPNFIKLMLLACLENQTASIKSENLKIPDDDGYLNNSGASLITFPTVKIEPKPEVRMCNLLITNNTEGAKYDMKEIKNDKKITFKFNPVVFLTRLPLGLNDENMYNTIKSDSTFVDYSIQNGGAFLQSLNIKSYSDANVLIDCEKSISRRSQECKKDDLLARGGEPFVNVMLPYTEQEPKIKRHKCNECGKDYSIRYFLEYHDCVPKGQKPYICDLCLMNFSNKNNLKKHLITHSRQRPYQCKNCEKCFAKKTVLKVHQLTHDVRNPYKCNLCGKSFNYKHTFRNHLIIHNGQRPFKCTKCDKCYATKSCLQSHLRVHNKPFVCDHCLKCYHQKYELKNHILVHIGQKSFKCNDCGKCFFTVNNLQAHNLTHKNSYTCNDCGKIFTSRSNFRQHLQFHSDEKCFSCELCKKQFKYKGSLKAHRMVHSGLRPHSCGVCISCHPTPNASPRLLVSSGMKHLAFTSSLAHVLNVCMLGLPNRAVSFAGASFDENWASPACDVAVTLEVILGDASSGAVNAGGDFGCCIVGIVPGWKGLGHREGKNRSTGARLNVLRSFSRLYSFNVGIARQLGRLFFMGINNRIGILIYRQSGQSHSDIFKSRGAEALVR</sequence>
<dbReference type="InterPro" id="IPR036397">
    <property type="entry name" value="RNaseH_sf"/>
</dbReference>
<dbReference type="GO" id="GO:0008270">
    <property type="term" value="F:zinc ion binding"/>
    <property type="evidence" value="ECO:0007669"/>
    <property type="project" value="UniProtKB-KW"/>
</dbReference>
<evidence type="ECO:0000256" key="5">
    <source>
        <dbReference type="ARBA" id="ARBA00022771"/>
    </source>
</evidence>
<evidence type="ECO:0000256" key="4">
    <source>
        <dbReference type="ARBA" id="ARBA00022737"/>
    </source>
</evidence>
<accession>A0A7R9FGY2</accession>
<feature type="domain" description="C2H2-type" evidence="12">
    <location>
        <begin position="582"/>
        <end position="609"/>
    </location>
</feature>
<dbReference type="GO" id="GO:0000981">
    <property type="term" value="F:DNA-binding transcription factor activity, RNA polymerase II-specific"/>
    <property type="evidence" value="ECO:0007669"/>
    <property type="project" value="TreeGrafter"/>
</dbReference>
<feature type="domain" description="C2H2-type" evidence="12">
    <location>
        <begin position="774"/>
        <end position="801"/>
    </location>
</feature>
<feature type="region of interest" description="Disordered" evidence="11">
    <location>
        <begin position="204"/>
        <end position="226"/>
    </location>
</feature>
<keyword evidence="7" id="KW-0238">DNA-binding</keyword>
<dbReference type="GO" id="GO:0000977">
    <property type="term" value="F:RNA polymerase II transcription regulatory region sequence-specific DNA binding"/>
    <property type="evidence" value="ECO:0007669"/>
    <property type="project" value="TreeGrafter"/>
</dbReference>